<proteinExistence type="predicted"/>
<dbReference type="AlphaFoldDB" id="A0A1G7S966"/>
<dbReference type="InterPro" id="IPR009081">
    <property type="entry name" value="PP-bd_ACP"/>
</dbReference>
<organism evidence="2 3">
    <name type="scientific">Limimonas halophila</name>
    <dbReference type="NCBI Taxonomy" id="1082479"/>
    <lineage>
        <taxon>Bacteria</taxon>
        <taxon>Pseudomonadati</taxon>
        <taxon>Pseudomonadota</taxon>
        <taxon>Alphaproteobacteria</taxon>
        <taxon>Rhodospirillales</taxon>
        <taxon>Rhodovibrionaceae</taxon>
        <taxon>Limimonas</taxon>
    </lineage>
</organism>
<dbReference type="InterPro" id="IPR036736">
    <property type="entry name" value="ACP-like_sf"/>
</dbReference>
<feature type="domain" description="Carrier" evidence="1">
    <location>
        <begin position="11"/>
        <end position="88"/>
    </location>
</feature>
<dbReference type="Gene3D" id="1.10.1200.10">
    <property type="entry name" value="ACP-like"/>
    <property type="match status" value="1"/>
</dbReference>
<evidence type="ECO:0000313" key="2">
    <source>
        <dbReference type="EMBL" id="SDG18979.1"/>
    </source>
</evidence>
<name>A0A1G7S966_9PROT</name>
<keyword evidence="3" id="KW-1185">Reference proteome</keyword>
<reference evidence="2 3" key="1">
    <citation type="submission" date="2016-10" db="EMBL/GenBank/DDBJ databases">
        <authorList>
            <person name="de Groot N.N."/>
        </authorList>
    </citation>
    <scope>NUCLEOTIDE SEQUENCE [LARGE SCALE GENOMIC DNA]</scope>
    <source>
        <strain evidence="2 3">DSM 25584</strain>
    </source>
</reference>
<dbReference type="SUPFAM" id="SSF47336">
    <property type="entry name" value="ACP-like"/>
    <property type="match status" value="1"/>
</dbReference>
<dbReference type="STRING" id="1082479.SAMN05216241_106151"/>
<dbReference type="PROSITE" id="PS50075">
    <property type="entry name" value="CARRIER"/>
    <property type="match status" value="1"/>
</dbReference>
<evidence type="ECO:0000259" key="1">
    <source>
        <dbReference type="PROSITE" id="PS50075"/>
    </source>
</evidence>
<dbReference type="RefSeq" id="WP_090020201.1">
    <property type="nucleotide sequence ID" value="NZ_FNCE01000006.1"/>
</dbReference>
<dbReference type="Pfam" id="PF00550">
    <property type="entry name" value="PP-binding"/>
    <property type="match status" value="1"/>
</dbReference>
<accession>A0A1G7S966</accession>
<sequence length="91" mass="9741">MSQTANAGAGPAYHEVVEVVCAELAKVNTTEAQIGEETDMTTELNIDSVAVMDLMFELEETYDISIPLNALGDVRTVGELARLVQRIAAGE</sequence>
<dbReference type="Proteomes" id="UP000199415">
    <property type="component" value="Unassembled WGS sequence"/>
</dbReference>
<evidence type="ECO:0000313" key="3">
    <source>
        <dbReference type="Proteomes" id="UP000199415"/>
    </source>
</evidence>
<gene>
    <name evidence="2" type="ORF">SAMN05216241_106151</name>
</gene>
<protein>
    <submittedName>
        <fullName evidence="2">Acyl carrier protein</fullName>
    </submittedName>
</protein>
<dbReference type="EMBL" id="FNCE01000006">
    <property type="protein sequence ID" value="SDG18979.1"/>
    <property type="molecule type" value="Genomic_DNA"/>
</dbReference>
<dbReference type="OrthoDB" id="287644at2"/>